<reference evidence="5 6" key="2">
    <citation type="submission" date="2020-03" db="EMBL/GenBank/DDBJ databases">
        <authorList>
            <person name="Ichikawa N."/>
            <person name="Kimura A."/>
            <person name="Kitahashi Y."/>
            <person name="Uohara A."/>
        </authorList>
    </citation>
    <scope>NUCLEOTIDE SEQUENCE [LARGE SCALE GENOMIC DNA]</scope>
    <source>
        <strain evidence="5 6">NBRC 108638</strain>
    </source>
</reference>
<comment type="cofactor">
    <cofactor evidence="1">
        <name>Fe(2+)</name>
        <dbReference type="ChEBI" id="CHEBI:29033"/>
    </cofactor>
</comment>
<dbReference type="EMBL" id="BLPG01000001">
    <property type="protein sequence ID" value="GFJ88539.1"/>
    <property type="molecule type" value="Genomic_DNA"/>
</dbReference>
<keyword evidence="2" id="KW-0560">Oxidoreductase</keyword>
<keyword evidence="6" id="KW-1185">Reference proteome</keyword>
<evidence type="ECO:0000259" key="4">
    <source>
        <dbReference type="Pfam" id="PF02668"/>
    </source>
</evidence>
<dbReference type="GO" id="GO:0016491">
    <property type="term" value="F:oxidoreductase activity"/>
    <property type="evidence" value="ECO:0007669"/>
    <property type="project" value="UniProtKB-KW"/>
</dbReference>
<evidence type="ECO:0000256" key="2">
    <source>
        <dbReference type="ARBA" id="ARBA00023002"/>
    </source>
</evidence>
<dbReference type="RefSeq" id="WP_173075917.1">
    <property type="nucleotide sequence ID" value="NZ_BAABJB010000015.1"/>
</dbReference>
<dbReference type="SUPFAM" id="SSF51197">
    <property type="entry name" value="Clavaminate synthase-like"/>
    <property type="match status" value="1"/>
</dbReference>
<dbReference type="PANTHER" id="PTHR10696:SF53">
    <property type="entry name" value="TYROSINE ISONITRILE DESATURASE"/>
    <property type="match status" value="1"/>
</dbReference>
<dbReference type="PANTHER" id="PTHR10696">
    <property type="entry name" value="GAMMA-BUTYROBETAINE HYDROXYLASE-RELATED"/>
    <property type="match status" value="1"/>
</dbReference>
<gene>
    <name evidence="5" type="primary">pvcB</name>
    <name evidence="5" type="ORF">Prum_021810</name>
</gene>
<reference evidence="5 6" key="1">
    <citation type="submission" date="2020-03" db="EMBL/GenBank/DDBJ databases">
        <title>Whole genome shotgun sequence of Phytohabitans rumicis NBRC 108638.</title>
        <authorList>
            <person name="Komaki H."/>
            <person name="Tamura T."/>
        </authorList>
    </citation>
    <scope>NUCLEOTIDE SEQUENCE [LARGE SCALE GENOMIC DNA]</scope>
    <source>
        <strain evidence="5 6">NBRC 108638</strain>
    </source>
</reference>
<feature type="domain" description="TauD/TfdA-like" evidence="4">
    <location>
        <begin position="33"/>
        <end position="270"/>
    </location>
</feature>
<keyword evidence="3" id="KW-0408">Iron</keyword>
<protein>
    <submittedName>
        <fullName evidence="5">Paerucumarin biosynthesis protein PvcB</fullName>
    </submittedName>
</protein>
<evidence type="ECO:0000256" key="3">
    <source>
        <dbReference type="ARBA" id="ARBA00023004"/>
    </source>
</evidence>
<accession>A0A6V8L1N5</accession>
<sequence>MRPPPPSLLDHVELRPQAPFGLLVEARTGDARLDELPAKLLLDKAREHRLLLLRGFVPFADARQLTAFGEYLGDVPIWSFGPILELVEHEHPADGVFGNNWLPFHWDGMFLDRIPEFQVFQCIYAPGDGQGGRTVFSDTTLVLADLPADSRSVWEATEVVYTVAKKAHYGGLVRSPLVVPHPDRSFPTLRYHEPVPAEMAYPNPVTLRYEGIRPDEVPRVEQTVREALYHPRHAYTHDWHTGDVVIADNYTLLHARESYTRHCNRHLRRVHVMGDPPLTNPALPRP</sequence>
<proteinExistence type="predicted"/>
<dbReference type="Pfam" id="PF02668">
    <property type="entry name" value="TauD"/>
    <property type="match status" value="1"/>
</dbReference>
<name>A0A6V8L1N5_9ACTN</name>
<dbReference type="AlphaFoldDB" id="A0A6V8L1N5"/>
<organism evidence="5 6">
    <name type="scientific">Phytohabitans rumicis</name>
    <dbReference type="NCBI Taxonomy" id="1076125"/>
    <lineage>
        <taxon>Bacteria</taxon>
        <taxon>Bacillati</taxon>
        <taxon>Actinomycetota</taxon>
        <taxon>Actinomycetes</taxon>
        <taxon>Micromonosporales</taxon>
        <taxon>Micromonosporaceae</taxon>
    </lineage>
</organism>
<evidence type="ECO:0000313" key="5">
    <source>
        <dbReference type="EMBL" id="GFJ88539.1"/>
    </source>
</evidence>
<evidence type="ECO:0000313" key="6">
    <source>
        <dbReference type="Proteomes" id="UP000482960"/>
    </source>
</evidence>
<dbReference type="Gene3D" id="3.60.130.10">
    <property type="entry name" value="Clavaminate synthase-like"/>
    <property type="match status" value="1"/>
</dbReference>
<dbReference type="Proteomes" id="UP000482960">
    <property type="component" value="Unassembled WGS sequence"/>
</dbReference>
<dbReference type="InterPro" id="IPR003819">
    <property type="entry name" value="TauD/TfdA-like"/>
</dbReference>
<evidence type="ECO:0000256" key="1">
    <source>
        <dbReference type="ARBA" id="ARBA00001954"/>
    </source>
</evidence>
<dbReference type="InterPro" id="IPR050411">
    <property type="entry name" value="AlphaKG_dependent_hydroxylases"/>
</dbReference>
<dbReference type="InterPro" id="IPR042098">
    <property type="entry name" value="TauD-like_sf"/>
</dbReference>
<comment type="caution">
    <text evidence="5">The sequence shown here is derived from an EMBL/GenBank/DDBJ whole genome shotgun (WGS) entry which is preliminary data.</text>
</comment>